<dbReference type="InParanoid" id="C3ZUM8"/>
<name>C3ZUM8_BRAFL</name>
<dbReference type="Pfam" id="PF25273">
    <property type="entry name" value="DUF7869"/>
    <property type="match status" value="1"/>
</dbReference>
<dbReference type="PANTHER" id="PTHR33153">
    <property type="entry name" value="MYND-TYPE DOMAIN-CONTAINING PROTEIN"/>
    <property type="match status" value="1"/>
</dbReference>
<dbReference type="InterPro" id="IPR057191">
    <property type="entry name" value="DUF7869"/>
</dbReference>
<organism>
    <name type="scientific">Branchiostoma floridae</name>
    <name type="common">Florida lancelet</name>
    <name type="synonym">Amphioxus</name>
    <dbReference type="NCBI Taxonomy" id="7739"/>
    <lineage>
        <taxon>Eukaryota</taxon>
        <taxon>Metazoa</taxon>
        <taxon>Chordata</taxon>
        <taxon>Cephalochordata</taxon>
        <taxon>Leptocardii</taxon>
        <taxon>Amphioxiformes</taxon>
        <taxon>Branchiostomatidae</taxon>
        <taxon>Branchiostoma</taxon>
    </lineage>
</organism>
<dbReference type="EMBL" id="GG666684">
    <property type="protein sequence ID" value="EEN43740.1"/>
    <property type="molecule type" value="Genomic_DNA"/>
</dbReference>
<proteinExistence type="predicted"/>
<accession>C3ZUM8</accession>
<gene>
    <name evidence="2" type="ORF">BRAFLDRAFT_94632</name>
</gene>
<dbReference type="STRING" id="7739.C3ZUM8"/>
<sequence length="161" mass="18617">MKYYKHSRKARRNPSQYMSLIIDGMDQDDHGLWRLKTQVTGALSHGDKKCYARVDHMEYPHDTNLTLNFLTDILVEAAEMDNKAGECKNRWILAYCCALVHLNIVKMGLRRAAPGHYYVYSTEILNIVRDCYPSGDDVDWMLTNSNNRPTVNVSDLFEDKP</sequence>
<dbReference type="AlphaFoldDB" id="C3ZUM8"/>
<feature type="domain" description="DUF7869" evidence="1">
    <location>
        <begin position="28"/>
        <end position="106"/>
    </location>
</feature>
<evidence type="ECO:0000313" key="2">
    <source>
        <dbReference type="EMBL" id="EEN43740.1"/>
    </source>
</evidence>
<reference evidence="2" key="1">
    <citation type="journal article" date="2008" name="Nature">
        <title>The amphioxus genome and the evolution of the chordate karyotype.</title>
        <authorList>
            <consortium name="US DOE Joint Genome Institute (JGI-PGF)"/>
            <person name="Putnam N.H."/>
            <person name="Butts T."/>
            <person name="Ferrier D.E.K."/>
            <person name="Furlong R.F."/>
            <person name="Hellsten U."/>
            <person name="Kawashima T."/>
            <person name="Robinson-Rechavi M."/>
            <person name="Shoguchi E."/>
            <person name="Terry A."/>
            <person name="Yu J.-K."/>
            <person name="Benito-Gutierrez E.L."/>
            <person name="Dubchak I."/>
            <person name="Garcia-Fernandez J."/>
            <person name="Gibson-Brown J.J."/>
            <person name="Grigoriev I.V."/>
            <person name="Horton A.C."/>
            <person name="de Jong P.J."/>
            <person name="Jurka J."/>
            <person name="Kapitonov V.V."/>
            <person name="Kohara Y."/>
            <person name="Kuroki Y."/>
            <person name="Lindquist E."/>
            <person name="Lucas S."/>
            <person name="Osoegawa K."/>
            <person name="Pennacchio L.A."/>
            <person name="Salamov A.A."/>
            <person name="Satou Y."/>
            <person name="Sauka-Spengler T."/>
            <person name="Schmutz J."/>
            <person name="Shin-I T."/>
            <person name="Toyoda A."/>
            <person name="Bronner-Fraser M."/>
            <person name="Fujiyama A."/>
            <person name="Holland L.Z."/>
            <person name="Holland P.W.H."/>
            <person name="Satoh N."/>
            <person name="Rokhsar D.S."/>
        </authorList>
    </citation>
    <scope>NUCLEOTIDE SEQUENCE [LARGE SCALE GENOMIC DNA]</scope>
    <source>
        <strain evidence="2">S238N-H82</strain>
        <tissue evidence="2">Testes</tissue>
    </source>
</reference>
<protein>
    <recommendedName>
        <fullName evidence="1">DUF7869 domain-containing protein</fullName>
    </recommendedName>
</protein>
<dbReference type="PANTHER" id="PTHR33153:SF3">
    <property type="entry name" value="TRAFFICKING PROTEIN PARTICLE COMPLEX SUBUNIT 11 DOMAIN-CONTAINING PROTEIN"/>
    <property type="match status" value="1"/>
</dbReference>
<evidence type="ECO:0000259" key="1">
    <source>
        <dbReference type="Pfam" id="PF25273"/>
    </source>
</evidence>